<sequence length="307" mass="33084">MQLIDIFSNWPDYALPVMSAVLWALSAPVVNLGLNKIPSRLGSHGVLLGLFVALSSAAFCLAIWAWLSGAAITINWRLAAAGVFTFPVATGMYYVTAVAFKGQAEVAAQFAKLKPLISIIFAAVFVGEVLNADMVLPIALIAAGISIFIVTAIRGKITMQAVLLGALTAMAWSVGETFMILGLTGSAPLTDNFVSLVFGALAIVPVMLIFSKKLYIERHSLGWWLLPFAVHGIISFSLAYAFFFAALESVGMLKTVVINAFWPVLALLFTYVINRVRSVNYKVPYYAWFAGLLLCSGSAVQIWNMAS</sequence>
<dbReference type="RefSeq" id="WP_014707916.1">
    <property type="nucleotide sequence ID" value="NC_017857.3"/>
</dbReference>
<evidence type="ECO:0000313" key="2">
    <source>
        <dbReference type="Proteomes" id="UP000009144"/>
    </source>
</evidence>
<dbReference type="KEGG" id="mej:Q7A_2769"/>
<dbReference type="SUPFAM" id="SSF103481">
    <property type="entry name" value="Multidrug resistance efflux transporter EmrE"/>
    <property type="match status" value="1"/>
</dbReference>
<organism evidence="1 2">
    <name type="scientific">Methylophaga nitratireducenticrescens</name>
    <dbReference type="NCBI Taxonomy" id="754476"/>
    <lineage>
        <taxon>Bacteria</taxon>
        <taxon>Pseudomonadati</taxon>
        <taxon>Pseudomonadota</taxon>
        <taxon>Gammaproteobacteria</taxon>
        <taxon>Thiotrichales</taxon>
        <taxon>Piscirickettsiaceae</taxon>
        <taxon>Methylophaga</taxon>
    </lineage>
</organism>
<evidence type="ECO:0000313" key="1">
    <source>
        <dbReference type="EMBL" id="AFI85555.1"/>
    </source>
</evidence>
<dbReference type="HOGENOM" id="CLU_905561_0_0_6"/>
<keyword evidence="2" id="KW-1185">Reference proteome</keyword>
<proteinExistence type="predicted"/>
<reference evidence="1 2" key="2">
    <citation type="journal article" date="2013" name="Int. J. Syst. Evol. Microbiol.">
        <title>Methylophaga nitratireducenticrescens sp. nov. and Methylophaga frappieri sp. nov., isolated from the biofilm of the methanol-fed denitrification system treating the seawater at the Montreal Biodome.</title>
        <authorList>
            <person name="Villeneuve C."/>
            <person name="Martineau C."/>
            <person name="Mauffrey F."/>
            <person name="Villemur R."/>
        </authorList>
    </citation>
    <scope>NUCLEOTIDE SEQUENCE [LARGE SCALE GENOMIC DNA]</scope>
    <source>
        <strain evidence="1 2">JAM1</strain>
    </source>
</reference>
<protein>
    <submittedName>
        <fullName evidence="1">EamA-like transporter family</fullName>
    </submittedName>
</protein>
<dbReference type="GO" id="GO:0016020">
    <property type="term" value="C:membrane"/>
    <property type="evidence" value="ECO:0007669"/>
    <property type="project" value="InterPro"/>
</dbReference>
<dbReference type="AlphaFoldDB" id="I1XMD6"/>
<gene>
    <name evidence="1" type="ordered locus">Q7A_2769</name>
</gene>
<accession>I1XMD6</accession>
<dbReference type="eggNOG" id="COG0697">
    <property type="taxonomic scope" value="Bacteria"/>
</dbReference>
<reference evidence="1 2" key="1">
    <citation type="journal article" date="2012" name="J. Bacteriol.">
        <title>Complete genome sequences of Methylophaga sp. strain JAM1 and Methylophaga sp. strain JAM7.</title>
        <authorList>
            <person name="Villeneuve C."/>
            <person name="Martineau C."/>
            <person name="Mauffrey F."/>
            <person name="Villemur R."/>
        </authorList>
    </citation>
    <scope>NUCLEOTIDE SEQUENCE [LARGE SCALE GENOMIC DNA]</scope>
    <source>
        <strain evidence="1 2">JAM1</strain>
    </source>
</reference>
<name>I1XMD6_METNJ</name>
<dbReference type="InterPro" id="IPR000620">
    <property type="entry name" value="EamA_dom"/>
</dbReference>
<dbReference type="Pfam" id="PF00892">
    <property type="entry name" value="EamA"/>
    <property type="match status" value="1"/>
</dbReference>
<dbReference type="PATRIC" id="fig|754476.3.peg.2717"/>
<dbReference type="EMBL" id="CP003390">
    <property type="protein sequence ID" value="AFI85555.1"/>
    <property type="molecule type" value="Genomic_DNA"/>
</dbReference>
<dbReference type="Proteomes" id="UP000009144">
    <property type="component" value="Chromosome"/>
</dbReference>
<dbReference type="InterPro" id="IPR037185">
    <property type="entry name" value="EmrE-like"/>
</dbReference>